<feature type="non-terminal residue" evidence="1">
    <location>
        <position position="110"/>
    </location>
</feature>
<organism evidence="1 2">
    <name type="scientific">Paspalum vaginatum</name>
    <name type="common">seashore paspalum</name>
    <dbReference type="NCBI Taxonomy" id="158149"/>
    <lineage>
        <taxon>Eukaryota</taxon>
        <taxon>Viridiplantae</taxon>
        <taxon>Streptophyta</taxon>
        <taxon>Embryophyta</taxon>
        <taxon>Tracheophyta</taxon>
        <taxon>Spermatophyta</taxon>
        <taxon>Magnoliopsida</taxon>
        <taxon>Liliopsida</taxon>
        <taxon>Poales</taxon>
        <taxon>Poaceae</taxon>
        <taxon>PACMAD clade</taxon>
        <taxon>Panicoideae</taxon>
        <taxon>Andropogonodae</taxon>
        <taxon>Paspaleae</taxon>
        <taxon>Paspalinae</taxon>
        <taxon>Paspalum</taxon>
    </lineage>
</organism>
<keyword evidence="2" id="KW-1185">Reference proteome</keyword>
<sequence>MPKRIGPTYASDTDVLYNSFMHTDARLQAILCQVLSFLGFRHTEPYPQWTEGGNWQAYINMTSPGRTVNIYAEALDMPYKARDSVFIYALDYVDRFLGVDIIDMNHSVYL</sequence>
<dbReference type="OrthoDB" id="10477403at2759"/>
<dbReference type="Proteomes" id="UP001164776">
    <property type="component" value="Unassembled WGS sequence"/>
</dbReference>
<dbReference type="AlphaFoldDB" id="A0A9W7X9D2"/>
<protein>
    <submittedName>
        <fullName evidence="1">Uncharacterized protein</fullName>
    </submittedName>
</protein>
<dbReference type="EMBL" id="MU630030">
    <property type="protein sequence ID" value="KAJ1254507.1"/>
    <property type="molecule type" value="Genomic_DNA"/>
</dbReference>
<proteinExistence type="predicted"/>
<accession>A0A9W7X9D2</accession>
<reference evidence="1 2" key="1">
    <citation type="submission" date="2022-10" db="EMBL/GenBank/DDBJ databases">
        <title>WGS assembly of Paspalum vaginatum 540-79.</title>
        <authorList>
            <person name="Sun G."/>
            <person name="Wase N."/>
            <person name="Shu S."/>
            <person name="Jenkins J."/>
            <person name="Zhou B."/>
            <person name="Torres-Rodriguez J."/>
            <person name="Chen C."/>
            <person name="Sandor L."/>
            <person name="Plott C."/>
            <person name="Yoshinga Y."/>
            <person name="Daum C."/>
            <person name="Qi P."/>
            <person name="Barry K."/>
            <person name="Lipzen A."/>
            <person name="Berry L."/>
            <person name="Pedersen C."/>
            <person name="Gottilla T."/>
            <person name="Foltz A."/>
            <person name="Yu H."/>
            <person name="O'Malley R."/>
            <person name="Zhang C."/>
            <person name="Devos K."/>
            <person name="Sigmon B."/>
            <person name="Yu B."/>
            <person name="Obata T."/>
            <person name="Schmutz J."/>
            <person name="Schnable J."/>
        </authorList>
    </citation>
    <scope>NUCLEOTIDE SEQUENCE [LARGE SCALE GENOMIC DNA]</scope>
    <source>
        <strain evidence="2">cv. 540-79</strain>
    </source>
</reference>
<evidence type="ECO:0000313" key="1">
    <source>
        <dbReference type="EMBL" id="KAJ1254507.1"/>
    </source>
</evidence>
<name>A0A9W7X9D2_9POAL</name>
<evidence type="ECO:0000313" key="2">
    <source>
        <dbReference type="Proteomes" id="UP001164776"/>
    </source>
</evidence>
<comment type="caution">
    <text evidence="1">The sequence shown here is derived from an EMBL/GenBank/DDBJ whole genome shotgun (WGS) entry which is preliminary data.</text>
</comment>
<gene>
    <name evidence="1" type="ORF">BS78_K043400</name>
</gene>